<dbReference type="EMBL" id="MU118189">
    <property type="protein sequence ID" value="KAF9643765.1"/>
    <property type="molecule type" value="Genomic_DNA"/>
</dbReference>
<dbReference type="Proteomes" id="UP000886501">
    <property type="component" value="Unassembled WGS sequence"/>
</dbReference>
<evidence type="ECO:0000313" key="2">
    <source>
        <dbReference type="Proteomes" id="UP000886501"/>
    </source>
</evidence>
<comment type="caution">
    <text evidence="1">The sequence shown here is derived from an EMBL/GenBank/DDBJ whole genome shotgun (WGS) entry which is preliminary data.</text>
</comment>
<evidence type="ECO:0000313" key="1">
    <source>
        <dbReference type="EMBL" id="KAF9643765.1"/>
    </source>
</evidence>
<organism evidence="1 2">
    <name type="scientific">Thelephora ganbajun</name>
    <name type="common">Ganba fungus</name>
    <dbReference type="NCBI Taxonomy" id="370292"/>
    <lineage>
        <taxon>Eukaryota</taxon>
        <taxon>Fungi</taxon>
        <taxon>Dikarya</taxon>
        <taxon>Basidiomycota</taxon>
        <taxon>Agaricomycotina</taxon>
        <taxon>Agaricomycetes</taxon>
        <taxon>Thelephorales</taxon>
        <taxon>Thelephoraceae</taxon>
        <taxon>Thelephora</taxon>
    </lineage>
</organism>
<reference evidence="1" key="2">
    <citation type="journal article" date="2020" name="Nat. Commun.">
        <title>Large-scale genome sequencing of mycorrhizal fungi provides insights into the early evolution of symbiotic traits.</title>
        <authorList>
            <person name="Miyauchi S."/>
            <person name="Kiss E."/>
            <person name="Kuo A."/>
            <person name="Drula E."/>
            <person name="Kohler A."/>
            <person name="Sanchez-Garcia M."/>
            <person name="Morin E."/>
            <person name="Andreopoulos B."/>
            <person name="Barry K.W."/>
            <person name="Bonito G."/>
            <person name="Buee M."/>
            <person name="Carver A."/>
            <person name="Chen C."/>
            <person name="Cichocki N."/>
            <person name="Clum A."/>
            <person name="Culley D."/>
            <person name="Crous P.W."/>
            <person name="Fauchery L."/>
            <person name="Girlanda M."/>
            <person name="Hayes R.D."/>
            <person name="Keri Z."/>
            <person name="LaButti K."/>
            <person name="Lipzen A."/>
            <person name="Lombard V."/>
            <person name="Magnuson J."/>
            <person name="Maillard F."/>
            <person name="Murat C."/>
            <person name="Nolan M."/>
            <person name="Ohm R.A."/>
            <person name="Pangilinan J."/>
            <person name="Pereira M.F."/>
            <person name="Perotto S."/>
            <person name="Peter M."/>
            <person name="Pfister S."/>
            <person name="Riley R."/>
            <person name="Sitrit Y."/>
            <person name="Stielow J.B."/>
            <person name="Szollosi G."/>
            <person name="Zifcakova L."/>
            <person name="Stursova M."/>
            <person name="Spatafora J.W."/>
            <person name="Tedersoo L."/>
            <person name="Vaario L.M."/>
            <person name="Yamada A."/>
            <person name="Yan M."/>
            <person name="Wang P."/>
            <person name="Xu J."/>
            <person name="Bruns T."/>
            <person name="Baldrian P."/>
            <person name="Vilgalys R."/>
            <person name="Dunand C."/>
            <person name="Henrissat B."/>
            <person name="Grigoriev I.V."/>
            <person name="Hibbett D."/>
            <person name="Nagy L.G."/>
            <person name="Martin F.M."/>
        </authorList>
    </citation>
    <scope>NUCLEOTIDE SEQUENCE</scope>
    <source>
        <strain evidence="1">P2</strain>
    </source>
</reference>
<proteinExistence type="predicted"/>
<sequence>MFCARQVFRCFKFVEKLGERLVGAVGPYFVAAAASLISVGAVCFFEVIWPTLSYSWVATPICFLIVFNLYAHYYFACSVPPGFVEDPPREIGTGLFWSVPKQERKQGRGLRGSGVRWSENLNITPASVTKCRKCEQKRPENLTSILSFHERSHHCKICNHCVLKFDHHCPSRIAVGIDEYLGINQCVGLHNERHFVLFMIYLFISTIFFAYNGLPLLGNALGLTGKPWDHYTPEFVYITEFALSCVIGFAIFIMFGWHLWSVGQGETSVEAQDNEHYRKIARSRGQEFVNSYDLGIKKNLALFFNIGNRGYPWYTLIFPFRIPPYTDGYHWARQQGHTSHGGVEEGEELTDTDDD</sequence>
<reference evidence="1" key="1">
    <citation type="submission" date="2019-10" db="EMBL/GenBank/DDBJ databases">
        <authorList>
            <consortium name="DOE Joint Genome Institute"/>
            <person name="Kuo A."/>
            <person name="Miyauchi S."/>
            <person name="Kiss E."/>
            <person name="Drula E."/>
            <person name="Kohler A."/>
            <person name="Sanchez-Garcia M."/>
            <person name="Andreopoulos B."/>
            <person name="Barry K.W."/>
            <person name="Bonito G."/>
            <person name="Buee M."/>
            <person name="Carver A."/>
            <person name="Chen C."/>
            <person name="Cichocki N."/>
            <person name="Clum A."/>
            <person name="Culley D."/>
            <person name="Crous P.W."/>
            <person name="Fauchery L."/>
            <person name="Girlanda M."/>
            <person name="Hayes R."/>
            <person name="Keri Z."/>
            <person name="Labutti K."/>
            <person name="Lipzen A."/>
            <person name="Lombard V."/>
            <person name="Magnuson J."/>
            <person name="Maillard F."/>
            <person name="Morin E."/>
            <person name="Murat C."/>
            <person name="Nolan M."/>
            <person name="Ohm R."/>
            <person name="Pangilinan J."/>
            <person name="Pereira M."/>
            <person name="Perotto S."/>
            <person name="Peter M."/>
            <person name="Riley R."/>
            <person name="Sitrit Y."/>
            <person name="Stielow B."/>
            <person name="Szollosi G."/>
            <person name="Zifcakova L."/>
            <person name="Stursova M."/>
            <person name="Spatafora J.W."/>
            <person name="Tedersoo L."/>
            <person name="Vaario L.-M."/>
            <person name="Yamada A."/>
            <person name="Yan M."/>
            <person name="Wang P."/>
            <person name="Xu J."/>
            <person name="Bruns T."/>
            <person name="Baldrian P."/>
            <person name="Vilgalys R."/>
            <person name="Henrissat B."/>
            <person name="Grigoriev I.V."/>
            <person name="Hibbett D."/>
            <person name="Nagy L.G."/>
            <person name="Martin F.M."/>
        </authorList>
    </citation>
    <scope>NUCLEOTIDE SEQUENCE</scope>
    <source>
        <strain evidence="1">P2</strain>
    </source>
</reference>
<name>A0ACB6Z240_THEGA</name>
<gene>
    <name evidence="1" type="ORF">BDM02DRAFT_3103946</name>
</gene>
<protein>
    <submittedName>
        <fullName evidence="1">Zf-DHHC-domain-containing protein</fullName>
    </submittedName>
</protein>
<keyword evidence="2" id="KW-1185">Reference proteome</keyword>
<accession>A0ACB6Z240</accession>